<comment type="similarity">
    <text evidence="1">Belongs to the amidase family.</text>
</comment>
<comment type="caution">
    <text evidence="3">The sequence shown here is derived from an EMBL/GenBank/DDBJ whole genome shotgun (WGS) entry which is preliminary data.</text>
</comment>
<dbReference type="Pfam" id="PF01425">
    <property type="entry name" value="Amidase"/>
    <property type="match status" value="1"/>
</dbReference>
<dbReference type="InterPro" id="IPR020556">
    <property type="entry name" value="Amidase_CS"/>
</dbReference>
<name>A0A926VLE0_9CYAN</name>
<dbReference type="PANTHER" id="PTHR11895">
    <property type="entry name" value="TRANSAMIDASE"/>
    <property type="match status" value="1"/>
</dbReference>
<feature type="domain" description="Amidase" evidence="2">
    <location>
        <begin position="32"/>
        <end position="435"/>
    </location>
</feature>
<dbReference type="EMBL" id="JACJPW010000088">
    <property type="protein sequence ID" value="MBD2184589.1"/>
    <property type="molecule type" value="Genomic_DNA"/>
</dbReference>
<gene>
    <name evidence="3" type="ORF">H6G03_26555</name>
</gene>
<evidence type="ECO:0000313" key="4">
    <source>
        <dbReference type="Proteomes" id="UP000641646"/>
    </source>
</evidence>
<keyword evidence="4" id="KW-1185">Reference proteome</keyword>
<dbReference type="InterPro" id="IPR000120">
    <property type="entry name" value="Amidase"/>
</dbReference>
<evidence type="ECO:0000259" key="2">
    <source>
        <dbReference type="Pfam" id="PF01425"/>
    </source>
</evidence>
<proteinExistence type="inferred from homology"/>
<organism evidence="3 4">
    <name type="scientific">Aerosakkonema funiforme FACHB-1375</name>
    <dbReference type="NCBI Taxonomy" id="2949571"/>
    <lineage>
        <taxon>Bacteria</taxon>
        <taxon>Bacillati</taxon>
        <taxon>Cyanobacteriota</taxon>
        <taxon>Cyanophyceae</taxon>
        <taxon>Oscillatoriophycideae</taxon>
        <taxon>Aerosakkonematales</taxon>
        <taxon>Aerosakkonemataceae</taxon>
        <taxon>Aerosakkonema</taxon>
    </lineage>
</organism>
<sequence>MNIAKTADANLPLTITEAGKLIRKNLLTSQSLVKHYLDRIATLNPTLNAFITVTENQALQTAAILDAELKAGKDRGKLHGIPIVIKDNMDTSGIATTVGSKIFRDRIPNTNATIIDKLRSAGAILLGKTNLSELAADVSGRNIFFGDTHNAWKQNHSPGGSSSGTASAIAAHLCLGGIGSDTGGSIRIPASWSGIVGLRPTYGAISLNGIFPRVPSFDTVGPMANCVADAIILWNAIADSDKISVSATQLKGLRLATIKNYSFRGVDREVAEAIYRSITLLKQLQIEIVNIEVPFLEKEFDVEIYNTICNYEFYQILQNYIGNPDNFGEKVRKDLEKGMKIAQSAYAKAQEIRRSQTAKFLEIFTQIDALLVPTTPTVAPLLTADSKIFQFSRRFILPFSFTGVPAISVPCGFSQNGLPIGLQIIGPPSAEAVLLKVAAALEKFLS</sequence>
<dbReference type="PROSITE" id="PS00571">
    <property type="entry name" value="AMIDASES"/>
    <property type="match status" value="1"/>
</dbReference>
<dbReference type="AlphaFoldDB" id="A0A926VLE0"/>
<dbReference type="PANTHER" id="PTHR11895:SF7">
    <property type="entry name" value="GLUTAMYL-TRNA(GLN) AMIDOTRANSFERASE SUBUNIT A, MITOCHONDRIAL"/>
    <property type="match status" value="1"/>
</dbReference>
<dbReference type="GO" id="GO:0003824">
    <property type="term" value="F:catalytic activity"/>
    <property type="evidence" value="ECO:0007669"/>
    <property type="project" value="InterPro"/>
</dbReference>
<dbReference type="InterPro" id="IPR036928">
    <property type="entry name" value="AS_sf"/>
</dbReference>
<dbReference type="RefSeq" id="WP_190471258.1">
    <property type="nucleotide sequence ID" value="NZ_JACJPW010000088.1"/>
</dbReference>
<reference evidence="3" key="2">
    <citation type="submission" date="2020-08" db="EMBL/GenBank/DDBJ databases">
        <authorList>
            <person name="Chen M."/>
            <person name="Teng W."/>
            <person name="Zhao L."/>
            <person name="Hu C."/>
            <person name="Zhou Y."/>
            <person name="Han B."/>
            <person name="Song L."/>
            <person name="Shu W."/>
        </authorList>
    </citation>
    <scope>NUCLEOTIDE SEQUENCE</scope>
    <source>
        <strain evidence="3">FACHB-1375</strain>
    </source>
</reference>
<dbReference type="Gene3D" id="3.90.1300.10">
    <property type="entry name" value="Amidase signature (AS) domain"/>
    <property type="match status" value="1"/>
</dbReference>
<dbReference type="SUPFAM" id="SSF75304">
    <property type="entry name" value="Amidase signature (AS) enzymes"/>
    <property type="match status" value="1"/>
</dbReference>
<dbReference type="InterPro" id="IPR023631">
    <property type="entry name" value="Amidase_dom"/>
</dbReference>
<reference evidence="3" key="1">
    <citation type="journal article" date="2015" name="ISME J.">
        <title>Draft Genome Sequence of Streptomyces incarnatus NRRL8089, which Produces the Nucleoside Antibiotic Sinefungin.</title>
        <authorList>
            <person name="Oshima K."/>
            <person name="Hattori M."/>
            <person name="Shimizu H."/>
            <person name="Fukuda K."/>
            <person name="Nemoto M."/>
            <person name="Inagaki K."/>
            <person name="Tamura T."/>
        </authorList>
    </citation>
    <scope>NUCLEOTIDE SEQUENCE</scope>
    <source>
        <strain evidence="3">FACHB-1375</strain>
    </source>
</reference>
<evidence type="ECO:0000256" key="1">
    <source>
        <dbReference type="ARBA" id="ARBA00009199"/>
    </source>
</evidence>
<protein>
    <submittedName>
        <fullName evidence="3">Amidase</fullName>
    </submittedName>
</protein>
<evidence type="ECO:0000313" key="3">
    <source>
        <dbReference type="EMBL" id="MBD2184589.1"/>
    </source>
</evidence>
<accession>A0A926VLE0</accession>
<dbReference type="Proteomes" id="UP000641646">
    <property type="component" value="Unassembled WGS sequence"/>
</dbReference>